<evidence type="ECO:0000256" key="1">
    <source>
        <dbReference type="ARBA" id="ARBA00022679"/>
    </source>
</evidence>
<evidence type="ECO:0000256" key="5">
    <source>
        <dbReference type="SAM" id="MobiDB-lite"/>
    </source>
</evidence>
<dbReference type="InterPro" id="IPR021109">
    <property type="entry name" value="Peptidase_aspartic_dom_sf"/>
</dbReference>
<feature type="compositionally biased region" description="Polar residues" evidence="5">
    <location>
        <begin position="364"/>
        <end position="386"/>
    </location>
</feature>
<feature type="domain" description="Retrotransposon gag" evidence="7">
    <location>
        <begin position="191"/>
        <end position="277"/>
    </location>
</feature>
<sequence>MKSLSTILTQDQTQIQIILTKTDNQLEIIAEEIVPEVTEEVQEIQETMAARQHVNLPQFSDEKTQRIQVSTHTNKHFSQLVEDPTIPQAQFKQMPVNRTGVKPFNYPNTRSNPDTNNLTKTDNQLEIIAEEIVPEVTEEVQEIQETMAARQHVNLPQFSDEKTQVPNIWWSLFESWQKCTECQEQKAIDHLPFFLTGQAGLWFHTLTPDTRASLDNIKAAFLQRFTEQTIITKPYTIKQNAHESGNDYIARIRQSEFSATDMPEHAIIGLAINGLRQHLKPFVLGKSPKTFEELREAVNLATSVAECSIPAPTSENTLSELCASLMTSMKSAIKEEVHALGQFQQNRQGDNEGQRQWSNDRNRRQWNNAPQPWTNNKQRQGQQQDVPEQTKCRGCGKFCRDRRKCPAFNVKCDNCGIWRHFASVCEQPNRQQFTSVHVISTLDRNAITENIQNHSIKCLVDTGATISCCSVSLLKHLHINDTYIEQSNIHDCVGVGGELHTIIGFVELPFVIGNLVFLQKFHVFPKLNQQLILGLDFLQKNKVSIDLNKQTLYIPDNVNENQIHSIDLNAGLVRTVESTTIPPLNHGDIPVRISNLKEGETIIIKPNNTLPQYQLAGAKNITKIHQNNKSMMRIMNPTEHSVFLPANAIIASASSIQPESIHSLNQNDTDKSRQFNYTKTPIDEQIDFDFSESDLSNKQKQILQTFLNRYRHTFATSLDELGHTHLYTYAIDTGNALPIRKRFYRQSPQVLKEMNKQIDEMLHHGIIKESNSNWASPVVMCKKKGGQLRFCCDFRLLNNVSRPKFFPLPRLEDVFDSLGNAEASIFSTLDKMNGYWQIGMDPETAHKAAFVTPGGVYQWTRMPFGITSVPASFQHLLTQVLKGLNYQIALVEYPQHTDTAEEPEDVIPHVQLNAVQERHEPLETTFMYNGYPTKPKQSMEVITTDPGEDIMPQDIGKLQKDCPDFKDIYAYLHNGKIPDNKDKILKTLAESNQYGLRDGVLYHFYQPRSRGKKKK</sequence>
<evidence type="ECO:0000256" key="2">
    <source>
        <dbReference type="ARBA" id="ARBA00022695"/>
    </source>
</evidence>
<dbReference type="PANTHER" id="PTHR37984:SF5">
    <property type="entry name" value="PROTEIN NYNRIN-LIKE"/>
    <property type="match status" value="1"/>
</dbReference>
<evidence type="ECO:0000259" key="7">
    <source>
        <dbReference type="Pfam" id="PF03732"/>
    </source>
</evidence>
<dbReference type="AlphaFoldDB" id="A0A6J8CS96"/>
<dbReference type="Proteomes" id="UP000507470">
    <property type="component" value="Unassembled WGS sequence"/>
</dbReference>
<dbReference type="InterPro" id="IPR043502">
    <property type="entry name" value="DNA/RNA_pol_sf"/>
</dbReference>
<dbReference type="GO" id="GO:0004519">
    <property type="term" value="F:endonuclease activity"/>
    <property type="evidence" value="ECO:0007669"/>
    <property type="project" value="UniProtKB-KW"/>
</dbReference>
<feature type="compositionally biased region" description="Basic and acidic residues" evidence="5">
    <location>
        <begin position="349"/>
        <end position="363"/>
    </location>
</feature>
<dbReference type="CDD" id="cd01647">
    <property type="entry name" value="RT_LTR"/>
    <property type="match status" value="1"/>
</dbReference>
<evidence type="ECO:0000313" key="9">
    <source>
        <dbReference type="Proteomes" id="UP000507470"/>
    </source>
</evidence>
<dbReference type="InterPro" id="IPR005162">
    <property type="entry name" value="Retrotrans_gag_dom"/>
</dbReference>
<keyword evidence="4" id="KW-0378">Hydrolase</keyword>
<evidence type="ECO:0000259" key="6">
    <source>
        <dbReference type="Pfam" id="PF00078"/>
    </source>
</evidence>
<dbReference type="CDD" id="cd00303">
    <property type="entry name" value="retropepsin_like"/>
    <property type="match status" value="1"/>
</dbReference>
<dbReference type="Gene3D" id="2.40.70.10">
    <property type="entry name" value="Acid Proteases"/>
    <property type="match status" value="1"/>
</dbReference>
<proteinExistence type="predicted"/>
<name>A0A6J8CS96_MYTCO</name>
<dbReference type="OrthoDB" id="7701707at2759"/>
<dbReference type="Pfam" id="PF00078">
    <property type="entry name" value="RVT_1"/>
    <property type="match status" value="1"/>
</dbReference>
<evidence type="ECO:0000256" key="4">
    <source>
        <dbReference type="ARBA" id="ARBA00022759"/>
    </source>
</evidence>
<dbReference type="GO" id="GO:0016779">
    <property type="term" value="F:nucleotidyltransferase activity"/>
    <property type="evidence" value="ECO:0007669"/>
    <property type="project" value="UniProtKB-KW"/>
</dbReference>
<keyword evidence="2" id="KW-0548">Nucleotidyltransferase</keyword>
<evidence type="ECO:0008006" key="10">
    <source>
        <dbReference type="Google" id="ProtNLM"/>
    </source>
</evidence>
<dbReference type="Gene3D" id="3.10.10.10">
    <property type="entry name" value="HIV Type 1 Reverse Transcriptase, subunit A, domain 1"/>
    <property type="match status" value="1"/>
</dbReference>
<gene>
    <name evidence="8" type="ORF">MCOR_32571</name>
</gene>
<organism evidence="8 9">
    <name type="scientific">Mytilus coruscus</name>
    <name type="common">Sea mussel</name>
    <dbReference type="NCBI Taxonomy" id="42192"/>
    <lineage>
        <taxon>Eukaryota</taxon>
        <taxon>Metazoa</taxon>
        <taxon>Spiralia</taxon>
        <taxon>Lophotrochozoa</taxon>
        <taxon>Mollusca</taxon>
        <taxon>Bivalvia</taxon>
        <taxon>Autobranchia</taxon>
        <taxon>Pteriomorphia</taxon>
        <taxon>Mytilida</taxon>
        <taxon>Mytiloidea</taxon>
        <taxon>Mytilidae</taxon>
        <taxon>Mytilinae</taxon>
        <taxon>Mytilus</taxon>
    </lineage>
</organism>
<reference evidence="8 9" key="1">
    <citation type="submission" date="2020-06" db="EMBL/GenBank/DDBJ databases">
        <authorList>
            <person name="Li R."/>
            <person name="Bekaert M."/>
        </authorList>
    </citation>
    <scope>NUCLEOTIDE SEQUENCE [LARGE SCALE GENOMIC DNA]</scope>
    <source>
        <strain evidence="9">wild</strain>
    </source>
</reference>
<feature type="region of interest" description="Disordered" evidence="5">
    <location>
        <begin position="98"/>
        <end position="119"/>
    </location>
</feature>
<dbReference type="Gene3D" id="3.30.70.270">
    <property type="match status" value="1"/>
</dbReference>
<dbReference type="InterPro" id="IPR043128">
    <property type="entry name" value="Rev_trsase/Diguanyl_cyclase"/>
</dbReference>
<feature type="compositionally biased region" description="Polar residues" evidence="5">
    <location>
        <begin position="106"/>
        <end position="119"/>
    </location>
</feature>
<keyword evidence="1" id="KW-0808">Transferase</keyword>
<dbReference type="PANTHER" id="PTHR37984">
    <property type="entry name" value="PROTEIN CBG26694"/>
    <property type="match status" value="1"/>
</dbReference>
<keyword evidence="3" id="KW-0540">Nuclease</keyword>
<dbReference type="InterPro" id="IPR050951">
    <property type="entry name" value="Retrovirus_Pol_polyprotein"/>
</dbReference>
<keyword evidence="4" id="KW-0255">Endonuclease</keyword>
<dbReference type="InterPro" id="IPR000477">
    <property type="entry name" value="RT_dom"/>
</dbReference>
<evidence type="ECO:0000256" key="3">
    <source>
        <dbReference type="ARBA" id="ARBA00022722"/>
    </source>
</evidence>
<evidence type="ECO:0000313" key="8">
    <source>
        <dbReference type="EMBL" id="CAC5398187.1"/>
    </source>
</evidence>
<accession>A0A6J8CS96</accession>
<dbReference type="SUPFAM" id="SSF56672">
    <property type="entry name" value="DNA/RNA polymerases"/>
    <property type="match status" value="1"/>
</dbReference>
<feature type="domain" description="Reverse transcriptase" evidence="6">
    <location>
        <begin position="782"/>
        <end position="887"/>
    </location>
</feature>
<feature type="region of interest" description="Disordered" evidence="5">
    <location>
        <begin position="342"/>
        <end position="386"/>
    </location>
</feature>
<keyword evidence="9" id="KW-1185">Reference proteome</keyword>
<dbReference type="Pfam" id="PF13975">
    <property type="entry name" value="gag-asp_proteas"/>
    <property type="match status" value="1"/>
</dbReference>
<dbReference type="Pfam" id="PF03732">
    <property type="entry name" value="Retrotrans_gag"/>
    <property type="match status" value="1"/>
</dbReference>
<dbReference type="SUPFAM" id="SSF50630">
    <property type="entry name" value="Acid proteases"/>
    <property type="match status" value="1"/>
</dbReference>
<dbReference type="EMBL" id="CACVKT020005837">
    <property type="protein sequence ID" value="CAC5398187.1"/>
    <property type="molecule type" value="Genomic_DNA"/>
</dbReference>
<protein>
    <recommendedName>
        <fullName evidence="10">Reverse transcriptase domain-containing protein</fullName>
    </recommendedName>
</protein>